<protein>
    <recommendedName>
        <fullName evidence="5">VPEID-CTERM protein sorting domain-containing protein</fullName>
    </recommendedName>
</protein>
<evidence type="ECO:0000256" key="2">
    <source>
        <dbReference type="SAM" id="SignalP"/>
    </source>
</evidence>
<feature type="transmembrane region" description="Helical" evidence="1">
    <location>
        <begin position="48"/>
        <end position="64"/>
    </location>
</feature>
<evidence type="ECO:0000313" key="4">
    <source>
        <dbReference type="Proteomes" id="UP000576152"/>
    </source>
</evidence>
<feature type="signal peptide" evidence="2">
    <location>
        <begin position="1"/>
        <end position="24"/>
    </location>
</feature>
<dbReference type="Proteomes" id="UP000576152">
    <property type="component" value="Unassembled WGS sequence"/>
</dbReference>
<name>A0ABR6HMS1_9RHOB</name>
<keyword evidence="2" id="KW-0732">Signal</keyword>
<keyword evidence="1" id="KW-0812">Transmembrane</keyword>
<evidence type="ECO:0000256" key="1">
    <source>
        <dbReference type="SAM" id="Phobius"/>
    </source>
</evidence>
<feature type="chain" id="PRO_5045871832" description="VPEID-CTERM protein sorting domain-containing protein" evidence="2">
    <location>
        <begin position="25"/>
        <end position="71"/>
    </location>
</feature>
<keyword evidence="1" id="KW-1133">Transmembrane helix</keyword>
<proteinExistence type="predicted"/>
<gene>
    <name evidence="3" type="ORF">FHS00_001441</name>
</gene>
<evidence type="ECO:0008006" key="5">
    <source>
        <dbReference type="Google" id="ProtNLM"/>
    </source>
</evidence>
<keyword evidence="1" id="KW-0472">Membrane</keyword>
<reference evidence="3 4" key="1">
    <citation type="submission" date="2020-08" db="EMBL/GenBank/DDBJ databases">
        <title>Genomic Encyclopedia of Type Strains, Phase III (KMG-III): the genomes of soil and plant-associated and newly described type strains.</title>
        <authorList>
            <person name="Whitman W."/>
        </authorList>
    </citation>
    <scope>NUCLEOTIDE SEQUENCE [LARGE SCALE GENOMIC DNA]</scope>
    <source>
        <strain evidence="3 4">CECT 8572</strain>
    </source>
</reference>
<dbReference type="EMBL" id="JACIBX010000004">
    <property type="protein sequence ID" value="MBB3711865.1"/>
    <property type="molecule type" value="Genomic_DNA"/>
</dbReference>
<organism evidence="3 4">
    <name type="scientific">Limimaricola variabilis</name>
    <dbReference type="NCBI Taxonomy" id="1492771"/>
    <lineage>
        <taxon>Bacteria</taxon>
        <taxon>Pseudomonadati</taxon>
        <taxon>Pseudomonadota</taxon>
        <taxon>Alphaproteobacteria</taxon>
        <taxon>Rhodobacterales</taxon>
        <taxon>Paracoccaceae</taxon>
        <taxon>Limimaricola</taxon>
    </lineage>
</organism>
<evidence type="ECO:0000313" key="3">
    <source>
        <dbReference type="EMBL" id="MBB3711865.1"/>
    </source>
</evidence>
<sequence length="71" mass="7300">MRKHLLTTLSTLGAAAALPGQALASVCATNPTLPSCDITRVPEIDALQGGAALAALAAIVLIVWERHRRAA</sequence>
<accession>A0ABR6HMS1</accession>
<dbReference type="RefSeq" id="WP_183471309.1">
    <property type="nucleotide sequence ID" value="NZ_JACIBX010000004.1"/>
</dbReference>
<comment type="caution">
    <text evidence="3">The sequence shown here is derived from an EMBL/GenBank/DDBJ whole genome shotgun (WGS) entry which is preliminary data.</text>
</comment>
<keyword evidence="4" id="KW-1185">Reference proteome</keyword>